<accession>A0AAU6MXF5</accession>
<name>A0AAU6MXF5_9CAUD</name>
<proteinExistence type="predicted"/>
<gene>
    <name evidence="1" type="ORF">184DA_106</name>
</gene>
<evidence type="ECO:0000313" key="1">
    <source>
        <dbReference type="EMBL" id="WVX90712.1"/>
    </source>
</evidence>
<reference evidence="1" key="1">
    <citation type="submission" date="2023-11" db="EMBL/GenBank/DDBJ databases">
        <title>Characterization of a newly isolated phage infecting non-aureus staphylococci isolated from bovine mastitis.</title>
        <authorList>
            <person name="Wanecka A."/>
            <person name="Marynowska M."/>
            <person name="Wesolowski W."/>
            <person name="Bloch S."/>
            <person name="Nejman-Falenczyk B."/>
            <person name="Neumann J."/>
            <person name="Krol J."/>
            <person name="Florek M."/>
            <person name="Ulanicki K."/>
            <person name="Napierala A."/>
            <person name="Twardon J."/>
            <person name="Wolska B."/>
            <person name="Porebska J."/>
            <person name="Ziubrzycka A."/>
            <person name="Czeretowicz I."/>
            <person name="Benisz M."/>
        </authorList>
    </citation>
    <scope>NUCLEOTIDE SEQUENCE</scope>
</reference>
<organism evidence="1">
    <name type="scientific">Staphylococcus phage 184DA</name>
    <dbReference type="NCBI Taxonomy" id="3110532"/>
    <lineage>
        <taxon>Viruses</taxon>
        <taxon>Duplodnaviria</taxon>
        <taxon>Heunggongvirae</taxon>
        <taxon>Uroviricota</taxon>
        <taxon>Caudoviricetes</taxon>
    </lineage>
</organism>
<dbReference type="EMBL" id="OR885926">
    <property type="protein sequence ID" value="WVX90712.1"/>
    <property type="molecule type" value="Genomic_DNA"/>
</dbReference>
<protein>
    <submittedName>
        <fullName evidence="1">Uncharacterized protein</fullName>
    </submittedName>
</protein>
<sequence>MWKILRYTAPLPCLTPSYVTNRIVTSILLYVTI</sequence>